<keyword evidence="1" id="KW-1133">Transmembrane helix</keyword>
<proteinExistence type="predicted"/>
<dbReference type="AlphaFoldDB" id="A0A426XVP4"/>
<organism evidence="2 3">
    <name type="scientific">Ensete ventricosum</name>
    <name type="common">Abyssinian banana</name>
    <name type="synonym">Musa ensete</name>
    <dbReference type="NCBI Taxonomy" id="4639"/>
    <lineage>
        <taxon>Eukaryota</taxon>
        <taxon>Viridiplantae</taxon>
        <taxon>Streptophyta</taxon>
        <taxon>Embryophyta</taxon>
        <taxon>Tracheophyta</taxon>
        <taxon>Spermatophyta</taxon>
        <taxon>Magnoliopsida</taxon>
        <taxon>Liliopsida</taxon>
        <taxon>Zingiberales</taxon>
        <taxon>Musaceae</taxon>
        <taxon>Ensete</taxon>
    </lineage>
</organism>
<accession>A0A426XVP4</accession>
<evidence type="ECO:0000313" key="2">
    <source>
        <dbReference type="EMBL" id="RRT43361.1"/>
    </source>
</evidence>
<keyword evidence="1" id="KW-0812">Transmembrane</keyword>
<gene>
    <name evidence="2" type="ORF">B296_00056480</name>
</gene>
<keyword evidence="1" id="KW-0472">Membrane</keyword>
<evidence type="ECO:0000313" key="3">
    <source>
        <dbReference type="Proteomes" id="UP000287651"/>
    </source>
</evidence>
<protein>
    <submittedName>
        <fullName evidence="2">Uncharacterized protein</fullName>
    </submittedName>
</protein>
<dbReference type="EMBL" id="AMZH03017213">
    <property type="protein sequence ID" value="RRT43361.1"/>
    <property type="molecule type" value="Genomic_DNA"/>
</dbReference>
<name>A0A426XVP4_ENSVE</name>
<evidence type="ECO:0000256" key="1">
    <source>
        <dbReference type="SAM" id="Phobius"/>
    </source>
</evidence>
<dbReference type="Proteomes" id="UP000287651">
    <property type="component" value="Unassembled WGS sequence"/>
</dbReference>
<comment type="caution">
    <text evidence="2">The sequence shown here is derived from an EMBL/GenBank/DDBJ whole genome shotgun (WGS) entry which is preliminary data.</text>
</comment>
<reference evidence="2 3" key="1">
    <citation type="journal article" date="2014" name="Agronomy (Basel)">
        <title>A Draft Genome Sequence for Ensete ventricosum, the Drought-Tolerant Tree Against Hunger.</title>
        <authorList>
            <person name="Harrison J."/>
            <person name="Moore K.A."/>
            <person name="Paszkiewicz K."/>
            <person name="Jones T."/>
            <person name="Grant M."/>
            <person name="Ambacheew D."/>
            <person name="Muzemil S."/>
            <person name="Studholme D.J."/>
        </authorList>
    </citation>
    <scope>NUCLEOTIDE SEQUENCE [LARGE SCALE GENOMIC DNA]</scope>
</reference>
<feature type="transmembrane region" description="Helical" evidence="1">
    <location>
        <begin position="97"/>
        <end position="118"/>
    </location>
</feature>
<sequence length="188" mass="19530">MVYTIPASAWTWLVRPSKASAVTTNGARLDAGEGNPGSVIVLQKRFGVGMATVASSMDGSLVSYLGGRLLEWWSSVREEALQLGSGTNFYKEVGSGAGAFVVSVVGHSYMISLLSLLLTMSSYLSTMPAVLAMRCAPVGEGSSTSAGQLSEGTMTWWSIAPAPGSVESLMPLHSAIASAPLQSGLFFS</sequence>